<feature type="region of interest" description="Disordered" evidence="1">
    <location>
        <begin position="232"/>
        <end position="256"/>
    </location>
</feature>
<proteinExistence type="predicted"/>
<sequence>MRHEMAFEARKRSRGCTSNLNRRPIARQEKRLDEGARDASGLPGPQDDRELARQSAAPEPLFPLPLPLPHHPWTSILGIRGSAYHRARNGSTTIYYRLDMDTQDHHSEPIAEPHATMAMGLLPSPNPDDTGDARLCAHPARLQHAAQARSAIQVGTDYWMCDTGPGHRRRRSGLAFPAARCASLKIANWQESILANFSPYFCLSIPQETFCPRLAVGHMQVRVTSVRCQVREDDDGGGRCSPTRLRQQPYMHSTQC</sequence>
<feature type="compositionally biased region" description="Basic and acidic residues" evidence="1">
    <location>
        <begin position="26"/>
        <end position="37"/>
    </location>
</feature>
<keyword evidence="3" id="KW-1185">Reference proteome</keyword>
<gene>
    <name evidence="2" type="ORF">B0H67DRAFT_253644</name>
</gene>
<protein>
    <submittedName>
        <fullName evidence="2">Uncharacterized protein</fullName>
    </submittedName>
</protein>
<comment type="caution">
    <text evidence="2">The sequence shown here is derived from an EMBL/GenBank/DDBJ whole genome shotgun (WGS) entry which is preliminary data.</text>
</comment>
<feature type="compositionally biased region" description="Basic and acidic residues" evidence="1">
    <location>
        <begin position="1"/>
        <end position="10"/>
    </location>
</feature>
<accession>A0AA40DW80</accession>
<evidence type="ECO:0000256" key="1">
    <source>
        <dbReference type="SAM" id="MobiDB-lite"/>
    </source>
</evidence>
<dbReference type="Proteomes" id="UP001172102">
    <property type="component" value="Unassembled WGS sequence"/>
</dbReference>
<dbReference type="EMBL" id="JAUKUA010000004">
    <property type="protein sequence ID" value="KAK0715882.1"/>
    <property type="molecule type" value="Genomic_DNA"/>
</dbReference>
<reference evidence="2" key="1">
    <citation type="submission" date="2023-06" db="EMBL/GenBank/DDBJ databases">
        <title>Genome-scale phylogeny and comparative genomics of the fungal order Sordariales.</title>
        <authorList>
            <consortium name="Lawrence Berkeley National Laboratory"/>
            <person name="Hensen N."/>
            <person name="Bonometti L."/>
            <person name="Westerberg I."/>
            <person name="Brannstrom I.O."/>
            <person name="Guillou S."/>
            <person name="Cros-Aarteil S."/>
            <person name="Calhoun S."/>
            <person name="Haridas S."/>
            <person name="Kuo A."/>
            <person name="Mondo S."/>
            <person name="Pangilinan J."/>
            <person name="Riley R."/>
            <person name="Labutti K."/>
            <person name="Andreopoulos B."/>
            <person name="Lipzen A."/>
            <person name="Chen C."/>
            <person name="Yanf M."/>
            <person name="Daum C."/>
            <person name="Ng V."/>
            <person name="Clum A."/>
            <person name="Steindorff A."/>
            <person name="Ohm R."/>
            <person name="Martin F."/>
            <person name="Silar P."/>
            <person name="Natvig D."/>
            <person name="Lalanne C."/>
            <person name="Gautier V."/>
            <person name="Ament-Velasquez S.L."/>
            <person name="Kruys A."/>
            <person name="Hutchinson M.I."/>
            <person name="Powell A.J."/>
            <person name="Barry K."/>
            <person name="Miller A.N."/>
            <person name="Grigoriev I.V."/>
            <person name="Debuchy R."/>
            <person name="Gladieux P."/>
            <person name="Thoren M.H."/>
            <person name="Johannesson H."/>
        </authorList>
    </citation>
    <scope>NUCLEOTIDE SEQUENCE</scope>
    <source>
        <strain evidence="2">SMH4607-1</strain>
    </source>
</reference>
<name>A0AA40DW80_9PEZI</name>
<feature type="region of interest" description="Disordered" evidence="1">
    <location>
        <begin position="1"/>
        <end position="54"/>
    </location>
</feature>
<feature type="compositionally biased region" description="Polar residues" evidence="1">
    <location>
        <begin position="244"/>
        <end position="256"/>
    </location>
</feature>
<evidence type="ECO:0000313" key="3">
    <source>
        <dbReference type="Proteomes" id="UP001172102"/>
    </source>
</evidence>
<evidence type="ECO:0000313" key="2">
    <source>
        <dbReference type="EMBL" id="KAK0715882.1"/>
    </source>
</evidence>
<organism evidence="2 3">
    <name type="scientific">Lasiosphaeris hirsuta</name>
    <dbReference type="NCBI Taxonomy" id="260670"/>
    <lineage>
        <taxon>Eukaryota</taxon>
        <taxon>Fungi</taxon>
        <taxon>Dikarya</taxon>
        <taxon>Ascomycota</taxon>
        <taxon>Pezizomycotina</taxon>
        <taxon>Sordariomycetes</taxon>
        <taxon>Sordariomycetidae</taxon>
        <taxon>Sordariales</taxon>
        <taxon>Lasiosphaeriaceae</taxon>
        <taxon>Lasiosphaeris</taxon>
    </lineage>
</organism>
<dbReference type="AlphaFoldDB" id="A0AA40DW80"/>